<dbReference type="InterPro" id="IPR016032">
    <property type="entry name" value="Sig_transdc_resp-reg_C-effctor"/>
</dbReference>
<dbReference type="RefSeq" id="WP_201347786.1">
    <property type="nucleotide sequence ID" value="NZ_AP014546.1"/>
</dbReference>
<evidence type="ECO:0000259" key="2">
    <source>
        <dbReference type="PROSITE" id="PS50043"/>
    </source>
</evidence>
<organism evidence="3 4">
    <name type="scientific">Neptunomonas japonica JAMM 1380</name>
    <dbReference type="NCBI Taxonomy" id="1441457"/>
    <lineage>
        <taxon>Bacteria</taxon>
        <taxon>Pseudomonadati</taxon>
        <taxon>Pseudomonadota</taxon>
        <taxon>Gammaproteobacteria</taxon>
        <taxon>Oceanospirillales</taxon>
        <taxon>Oceanospirillaceae</taxon>
        <taxon>Neptunomonas</taxon>
    </lineage>
</organism>
<dbReference type="GO" id="GO:0006355">
    <property type="term" value="P:regulation of DNA-templated transcription"/>
    <property type="evidence" value="ECO:0007669"/>
    <property type="project" value="InterPro"/>
</dbReference>
<dbReference type="InterPro" id="IPR000792">
    <property type="entry name" value="Tscrpt_reg_LuxR_C"/>
</dbReference>
<protein>
    <submittedName>
        <fullName evidence="3">LuxR family transcriptional regulator</fullName>
    </submittedName>
</protein>
<keyword evidence="4" id="KW-1185">Reference proteome</keyword>
<sequence length="207" mass="22626">MKLYIVSANKEVVARWTAYAGENSVEVIELDQLLLHKVSQPGCGLVHIGALNADSVEQLCVLHPHIKWVAMSDYPCDAEGLQCLEKGFRGYINTYVSQSLFSELLNVVANNDIWAGPSITQILLKQYLGNAAKPKPVSNVNSAVSYGFTDREEEVLNSLVTGASNKEIARVLGITERTVKAHVAALLNKTGTKDRLLLVLKLTHQVA</sequence>
<evidence type="ECO:0000313" key="3">
    <source>
        <dbReference type="EMBL" id="BBB30617.1"/>
    </source>
</evidence>
<evidence type="ECO:0000256" key="1">
    <source>
        <dbReference type="ARBA" id="ARBA00023125"/>
    </source>
</evidence>
<name>A0A7R6SXF4_9GAMM</name>
<dbReference type="SUPFAM" id="SSF46894">
    <property type="entry name" value="C-terminal effector domain of the bipartite response regulators"/>
    <property type="match status" value="1"/>
</dbReference>
<keyword evidence="1" id="KW-0238">DNA-binding</keyword>
<dbReference type="EMBL" id="AP014546">
    <property type="protein sequence ID" value="BBB30617.1"/>
    <property type="molecule type" value="Genomic_DNA"/>
</dbReference>
<dbReference type="GO" id="GO:0003677">
    <property type="term" value="F:DNA binding"/>
    <property type="evidence" value="ECO:0007669"/>
    <property type="project" value="UniProtKB-KW"/>
</dbReference>
<dbReference type="Proteomes" id="UP000595332">
    <property type="component" value="Chromosome"/>
</dbReference>
<dbReference type="PANTHER" id="PTHR43214">
    <property type="entry name" value="TWO-COMPONENT RESPONSE REGULATOR"/>
    <property type="match status" value="1"/>
</dbReference>
<dbReference type="Gene3D" id="3.40.50.2300">
    <property type="match status" value="1"/>
</dbReference>
<reference evidence="3 4" key="1">
    <citation type="journal article" date="2008" name="Int. J. Syst. Evol. Microbiol.">
        <title>Neptunomonas japonica sp. nov., an Osedax japonicus symbiont-like bacterium isolated from sediment adjacent to sperm whale carcasses off Kagoshima, Japan.</title>
        <authorList>
            <person name="Miyazaki M."/>
            <person name="Nogi Y."/>
            <person name="Fujiwara Y."/>
            <person name="Kawato M."/>
            <person name="Kubokawa K."/>
            <person name="Horikoshi K."/>
        </authorList>
    </citation>
    <scope>NUCLEOTIDE SEQUENCE [LARGE SCALE GENOMIC DNA]</scope>
    <source>
        <strain evidence="3 4">JAMM 1380</strain>
    </source>
</reference>
<feature type="domain" description="HTH luxR-type" evidence="2">
    <location>
        <begin position="139"/>
        <end position="206"/>
    </location>
</feature>
<accession>A0A7R6SXF4</accession>
<dbReference type="AlphaFoldDB" id="A0A7R6SXF4"/>
<proteinExistence type="predicted"/>
<dbReference type="Pfam" id="PF00196">
    <property type="entry name" value="GerE"/>
    <property type="match status" value="1"/>
</dbReference>
<gene>
    <name evidence="3" type="ORF">NEJAP_2673</name>
</gene>
<evidence type="ECO:0000313" key="4">
    <source>
        <dbReference type="Proteomes" id="UP000595332"/>
    </source>
</evidence>
<dbReference type="CDD" id="cd06170">
    <property type="entry name" value="LuxR_C_like"/>
    <property type="match status" value="1"/>
</dbReference>
<dbReference type="PRINTS" id="PR00038">
    <property type="entry name" value="HTHLUXR"/>
</dbReference>
<dbReference type="KEGG" id="njp:NEJAP_2673"/>
<dbReference type="PROSITE" id="PS50043">
    <property type="entry name" value="HTH_LUXR_2"/>
    <property type="match status" value="1"/>
</dbReference>
<dbReference type="InterPro" id="IPR039420">
    <property type="entry name" value="WalR-like"/>
</dbReference>
<dbReference type="SMART" id="SM00421">
    <property type="entry name" value="HTH_LUXR"/>
    <property type="match status" value="1"/>
</dbReference>
<dbReference type="PROSITE" id="PS00622">
    <property type="entry name" value="HTH_LUXR_1"/>
    <property type="match status" value="1"/>
</dbReference>